<feature type="transmembrane region" description="Helical" evidence="1">
    <location>
        <begin position="55"/>
        <end position="74"/>
    </location>
</feature>
<sequence>MTVLDRGTALAVAAGLFLTAMGALAIVDPKIQGARDVNVIDSEEVGSGEKFGSRLGGVVLAAMGLFVLFLVVYIKLGYGF</sequence>
<protein>
    <submittedName>
        <fullName evidence="3">Uncharacterized protein</fullName>
    </submittedName>
</protein>
<reference evidence="4" key="1">
    <citation type="submission" date="2016-10" db="EMBL/GenBank/DDBJ databases">
        <authorList>
            <person name="Varghese N."/>
            <person name="Submissions S."/>
        </authorList>
    </citation>
    <scope>NUCLEOTIDE SEQUENCE [LARGE SCALE GENOMIC DNA]</scope>
    <source>
        <strain evidence="4">CGMCC 1.12397</strain>
    </source>
</reference>
<evidence type="ECO:0000313" key="5">
    <source>
        <dbReference type="Proteomes" id="UP000255421"/>
    </source>
</evidence>
<organism evidence="3 4">
    <name type="scientific">Halopelagius longus</name>
    <dbReference type="NCBI Taxonomy" id="1236180"/>
    <lineage>
        <taxon>Archaea</taxon>
        <taxon>Methanobacteriati</taxon>
        <taxon>Methanobacteriota</taxon>
        <taxon>Stenosarchaea group</taxon>
        <taxon>Halobacteria</taxon>
        <taxon>Halobacteriales</taxon>
        <taxon>Haloferacaceae</taxon>
    </lineage>
</organism>
<name>A0A1H1EFB2_9EURY</name>
<dbReference type="OrthoDB" id="382133at2157"/>
<reference evidence="2 5" key="3">
    <citation type="submission" date="2018-07" db="EMBL/GenBank/DDBJ databases">
        <title>Genome sequence of extremly halophilic archaeon Halopelagius longus strain BC12-B1.</title>
        <authorList>
            <person name="Zhang X."/>
        </authorList>
    </citation>
    <scope>NUCLEOTIDE SEQUENCE [LARGE SCALE GENOMIC DNA]</scope>
    <source>
        <strain evidence="2 5">BC12-B1</strain>
    </source>
</reference>
<accession>A0A1H1EFB2</accession>
<evidence type="ECO:0000313" key="2">
    <source>
        <dbReference type="EMBL" id="RDI71733.1"/>
    </source>
</evidence>
<dbReference type="EMBL" id="QQST01000001">
    <property type="protein sequence ID" value="RDI71733.1"/>
    <property type="molecule type" value="Genomic_DNA"/>
</dbReference>
<dbReference type="RefSeq" id="WP_092538369.1">
    <property type="nucleotide sequence ID" value="NZ_FNKQ01000003.1"/>
</dbReference>
<evidence type="ECO:0000313" key="4">
    <source>
        <dbReference type="Proteomes" id="UP000199289"/>
    </source>
</evidence>
<keyword evidence="1" id="KW-1133">Transmembrane helix</keyword>
<keyword evidence="5" id="KW-1185">Reference proteome</keyword>
<reference evidence="3" key="2">
    <citation type="submission" date="2016-10" db="EMBL/GenBank/DDBJ databases">
        <authorList>
            <person name="de Groot N.N."/>
        </authorList>
    </citation>
    <scope>NUCLEOTIDE SEQUENCE [LARGE SCALE GENOMIC DNA]</scope>
    <source>
        <strain evidence="3">CGMCC 1.12397</strain>
    </source>
</reference>
<evidence type="ECO:0000256" key="1">
    <source>
        <dbReference type="SAM" id="Phobius"/>
    </source>
</evidence>
<evidence type="ECO:0000313" key="3">
    <source>
        <dbReference type="EMBL" id="SDQ87417.1"/>
    </source>
</evidence>
<dbReference type="Proteomes" id="UP000255421">
    <property type="component" value="Unassembled WGS sequence"/>
</dbReference>
<keyword evidence="1" id="KW-0812">Transmembrane</keyword>
<proteinExistence type="predicted"/>
<dbReference type="Proteomes" id="UP000199289">
    <property type="component" value="Unassembled WGS sequence"/>
</dbReference>
<keyword evidence="1" id="KW-0472">Membrane</keyword>
<gene>
    <name evidence="2" type="ORF">DWB78_08340</name>
    <name evidence="3" type="ORF">SAMN05216278_2880</name>
</gene>
<dbReference type="AlphaFoldDB" id="A0A1H1EFB2"/>
<dbReference type="EMBL" id="FNKQ01000003">
    <property type="protein sequence ID" value="SDQ87417.1"/>
    <property type="molecule type" value="Genomic_DNA"/>
</dbReference>